<dbReference type="InterPro" id="IPR036196">
    <property type="entry name" value="Ptyr_pPase_sf"/>
</dbReference>
<dbReference type="SUPFAM" id="SSF52788">
    <property type="entry name" value="Phosphotyrosine protein phosphatases I"/>
    <property type="match status" value="1"/>
</dbReference>
<gene>
    <name evidence="3" type="ORF">A5630_00165</name>
</gene>
<evidence type="ECO:0000313" key="4">
    <source>
        <dbReference type="Proteomes" id="UP000093898"/>
    </source>
</evidence>
<reference evidence="4" key="1">
    <citation type="submission" date="2016-06" db="EMBL/GenBank/DDBJ databases">
        <authorList>
            <person name="Sutton G."/>
            <person name="Brinkac L."/>
            <person name="Sanka R."/>
            <person name="Adams M."/>
            <person name="Lau E."/>
            <person name="Garcia-Basteiro A."/>
            <person name="Lopez-Varela E."/>
            <person name="Palencia S."/>
        </authorList>
    </citation>
    <scope>NUCLEOTIDE SEQUENCE [LARGE SCALE GENOMIC DNA]</scope>
    <source>
        <strain evidence="4">1127319.6</strain>
    </source>
</reference>
<dbReference type="CDD" id="cd16345">
    <property type="entry name" value="LMWP_ArsC"/>
    <property type="match status" value="1"/>
</dbReference>
<dbReference type="OrthoDB" id="9799372at2"/>
<dbReference type="PANTHER" id="PTHR43428:SF1">
    <property type="entry name" value="ARSENATE REDUCTASE"/>
    <property type="match status" value="1"/>
</dbReference>
<dbReference type="GO" id="GO:0046685">
    <property type="term" value="P:response to arsenic-containing substance"/>
    <property type="evidence" value="ECO:0007669"/>
    <property type="project" value="UniProtKB-KW"/>
</dbReference>
<sequence>MSPKPSVLFVCVHNAGRSQMAAGLLTHLSQGRIEVRSAGTAPADEINPVAVAAMAELGIDITAEAPKVLTADTVQTSDVVITMGCGDTCPYFPGVSYRDWKLDDPAGQPIEAVRPIRDAIADRVRDLVDELLPG</sequence>
<evidence type="ECO:0000256" key="1">
    <source>
        <dbReference type="ARBA" id="ARBA00022849"/>
    </source>
</evidence>
<feature type="domain" description="Phosphotyrosine protein phosphatase I" evidence="2">
    <location>
        <begin position="5"/>
        <end position="130"/>
    </location>
</feature>
<dbReference type="SMART" id="SM00226">
    <property type="entry name" value="LMWPc"/>
    <property type="match status" value="1"/>
</dbReference>
<accession>A0A1A3GS01</accession>
<dbReference type="STRING" id="56689.GCA_001291445_02579"/>
<organism evidence="3 4">
    <name type="scientific">Mycolicibacterium mucogenicum</name>
    <name type="common">Mycobacterium mucogenicum</name>
    <dbReference type="NCBI Taxonomy" id="56689"/>
    <lineage>
        <taxon>Bacteria</taxon>
        <taxon>Bacillati</taxon>
        <taxon>Actinomycetota</taxon>
        <taxon>Actinomycetes</taxon>
        <taxon>Mycobacteriales</taxon>
        <taxon>Mycobacteriaceae</taxon>
        <taxon>Mycolicibacterium</taxon>
    </lineage>
</organism>
<dbReference type="InterPro" id="IPR023485">
    <property type="entry name" value="Ptyr_pPase"/>
</dbReference>
<protein>
    <submittedName>
        <fullName evidence="3">Heat-shock protein HtpX</fullName>
    </submittedName>
</protein>
<dbReference type="Pfam" id="PF01451">
    <property type="entry name" value="LMWPc"/>
    <property type="match status" value="1"/>
</dbReference>
<comment type="caution">
    <text evidence="3">The sequence shown here is derived from an EMBL/GenBank/DDBJ whole genome shotgun (WGS) entry which is preliminary data.</text>
</comment>
<keyword evidence="1" id="KW-0059">Arsenical resistance</keyword>
<name>A0A1A3GS01_MYCMU</name>
<evidence type="ECO:0000313" key="3">
    <source>
        <dbReference type="EMBL" id="OBJ38129.1"/>
    </source>
</evidence>
<dbReference type="Gene3D" id="3.40.50.2300">
    <property type="match status" value="1"/>
</dbReference>
<dbReference type="AlphaFoldDB" id="A0A1A3GS01"/>
<dbReference type="PANTHER" id="PTHR43428">
    <property type="entry name" value="ARSENATE REDUCTASE"/>
    <property type="match status" value="1"/>
</dbReference>
<evidence type="ECO:0000259" key="2">
    <source>
        <dbReference type="SMART" id="SM00226"/>
    </source>
</evidence>
<dbReference type="EMBL" id="LZLC01000204">
    <property type="protein sequence ID" value="OBJ38129.1"/>
    <property type="molecule type" value="Genomic_DNA"/>
</dbReference>
<proteinExistence type="predicted"/>
<dbReference type="Proteomes" id="UP000093898">
    <property type="component" value="Unassembled WGS sequence"/>
</dbReference>